<dbReference type="InterPro" id="IPR033136">
    <property type="entry name" value="DNA_ligase_CS"/>
</dbReference>
<sequence>MSETNDSRPVQVDPRVRHQDLVQQVEEHRARYYGDDAPTISDAEYDALERELKDLEASHPELVEPDSPTQVVGAARGDTGFASVRHRERMMSLDNAFSLVEVEAWLTRIGKEAGDRRIVCEPKIDGLSISLTYVDGELTQGVTRGDGTTGEDVTDNVRTIAGLPHALAGDHVPALVEVRGEVYLPVEAFQQLNDRLREEGKDPYANPRNTAAGSLRQKDPQVTATRPLALTTYALGALEWGVTTPHPSIGTQSGIYEVLAEWGLPVSEFARVLDGIGPIEDFLVDLEKRRHAMVHEIDGAVLKVDDRAVQAELGSTSRAPRWAIAYKFPPEEVHTTLEDIRVDVGRTGRVTPYGVMTPVTVAGSTVTYATLHNQHEVKRKGVLIGDTVVLRKAGDVIPEIVGPVVAARTGEEREWSMPTHCPSCGTALAEQKLGDKDLRCPNSKACPAQIIDRIAFIGSRGALDVEVLGEKAAAAMVESGVLVNEAGLFDLTATDLQRVPLFTLDSDSKKDGVVRVAGDLSTNGQRLLDNLAAAKEQPLWRVIVSLSIRHVGPTASRALATAFGTMDAIRAASEEDLAAVEGVGPVIAESVMRWFAVDWHVEIVERWAASGVRMADERDEAVERTLEGLTVVATGSLERFTRDSVKEAIITRGGKAASSVSKNTDYVVVGANAGSKAAKAEQLGVPTLDEAQFERLLDGGPEALA</sequence>
<evidence type="ECO:0000259" key="13">
    <source>
        <dbReference type="PROSITE" id="PS50172"/>
    </source>
</evidence>
<keyword evidence="4 10" id="KW-0227">DNA damage</keyword>
<keyword evidence="10" id="KW-0464">Manganese</keyword>
<comment type="catalytic activity">
    <reaction evidence="9 10 11">
        <text>NAD(+) + (deoxyribonucleotide)n-3'-hydroxyl + 5'-phospho-(deoxyribonucleotide)m = (deoxyribonucleotide)n+m + AMP + beta-nicotinamide D-nucleotide.</text>
        <dbReference type="EC" id="6.5.1.2"/>
    </reaction>
</comment>
<dbReference type="InterPro" id="IPR012340">
    <property type="entry name" value="NA-bd_OB-fold"/>
</dbReference>
<dbReference type="SUPFAM" id="SSF56091">
    <property type="entry name" value="DNA ligase/mRNA capping enzyme, catalytic domain"/>
    <property type="match status" value="1"/>
</dbReference>
<dbReference type="SUPFAM" id="SSF50249">
    <property type="entry name" value="Nucleic acid-binding proteins"/>
    <property type="match status" value="1"/>
</dbReference>
<feature type="binding site" evidence="10">
    <location>
        <begin position="92"/>
        <end position="93"/>
    </location>
    <ligand>
        <name>NAD(+)</name>
        <dbReference type="ChEBI" id="CHEBI:57540"/>
    </ligand>
</feature>
<dbReference type="EMBL" id="JAUHQA010000001">
    <property type="protein sequence ID" value="MDN4481205.1"/>
    <property type="molecule type" value="Genomic_DNA"/>
</dbReference>
<dbReference type="InterPro" id="IPR004149">
    <property type="entry name" value="Znf_DNAligase_C4"/>
</dbReference>
<evidence type="ECO:0000256" key="8">
    <source>
        <dbReference type="ARBA" id="ARBA00023204"/>
    </source>
</evidence>
<dbReference type="Pfam" id="PF00533">
    <property type="entry name" value="BRCT"/>
    <property type="match status" value="1"/>
</dbReference>
<dbReference type="CDD" id="cd00114">
    <property type="entry name" value="LIGANc"/>
    <property type="match status" value="1"/>
</dbReference>
<evidence type="ECO:0000256" key="3">
    <source>
        <dbReference type="ARBA" id="ARBA00022723"/>
    </source>
</evidence>
<feature type="binding site" evidence="10">
    <location>
        <position position="424"/>
    </location>
    <ligand>
        <name>Zn(2+)</name>
        <dbReference type="ChEBI" id="CHEBI:29105"/>
    </ligand>
</feature>
<evidence type="ECO:0000256" key="1">
    <source>
        <dbReference type="ARBA" id="ARBA00022598"/>
    </source>
</evidence>
<name>A0ABT8GIF6_9MICO</name>
<dbReference type="PROSITE" id="PS01056">
    <property type="entry name" value="DNA_LIGASE_N2"/>
    <property type="match status" value="1"/>
</dbReference>
<dbReference type="SMART" id="SM00292">
    <property type="entry name" value="BRCT"/>
    <property type="match status" value="1"/>
</dbReference>
<proteinExistence type="inferred from homology"/>
<feature type="binding site" evidence="10">
    <location>
        <position position="421"/>
    </location>
    <ligand>
        <name>Zn(2+)</name>
        <dbReference type="ChEBI" id="CHEBI:29105"/>
    </ligand>
</feature>
<dbReference type="NCBIfam" id="TIGR00575">
    <property type="entry name" value="dnlj"/>
    <property type="match status" value="1"/>
</dbReference>
<dbReference type="InterPro" id="IPR013840">
    <property type="entry name" value="DNAligase_N"/>
</dbReference>
<feature type="binding site" evidence="10">
    <location>
        <position position="440"/>
    </location>
    <ligand>
        <name>Zn(2+)</name>
        <dbReference type="ChEBI" id="CHEBI:29105"/>
    </ligand>
</feature>
<keyword evidence="3 10" id="KW-0479">Metal-binding</keyword>
<dbReference type="InterPro" id="IPR001679">
    <property type="entry name" value="DNA_ligase"/>
</dbReference>
<dbReference type="Pfam" id="PF03120">
    <property type="entry name" value="OB_DNA_ligase"/>
    <property type="match status" value="1"/>
</dbReference>
<protein>
    <recommendedName>
        <fullName evidence="10 11">DNA ligase</fullName>
        <ecNumber evidence="10 11">6.5.1.2</ecNumber>
    </recommendedName>
    <alternativeName>
        <fullName evidence="10">Polydeoxyribonucleotide synthase [NAD(+)]</fullName>
    </alternativeName>
</protein>
<keyword evidence="6 10" id="KW-0460">Magnesium</keyword>
<dbReference type="PANTHER" id="PTHR23389">
    <property type="entry name" value="CHROMOSOME TRANSMISSION FIDELITY FACTOR 18"/>
    <property type="match status" value="1"/>
</dbReference>
<comment type="cofactor">
    <cofactor evidence="10">
        <name>Mg(2+)</name>
        <dbReference type="ChEBI" id="CHEBI:18420"/>
    </cofactor>
    <cofactor evidence="10">
        <name>Mn(2+)</name>
        <dbReference type="ChEBI" id="CHEBI:29035"/>
    </cofactor>
</comment>
<dbReference type="PIRSF" id="PIRSF001604">
    <property type="entry name" value="LigA"/>
    <property type="match status" value="1"/>
</dbReference>
<keyword evidence="2 10" id="KW-0235">DNA replication</keyword>
<dbReference type="Pfam" id="PF03119">
    <property type="entry name" value="DNA_ligase_ZBD"/>
    <property type="match status" value="1"/>
</dbReference>
<comment type="function">
    <text evidence="10">DNA ligase that catalyzes the formation of phosphodiester linkages between 5'-phosphoryl and 3'-hydroxyl groups in double-stranded DNA using NAD as a coenzyme and as the energy source for the reaction. It is essential for DNA replication and repair of damaged DNA.</text>
</comment>
<comment type="caution">
    <text evidence="14">The sequence shown here is derived from an EMBL/GenBank/DDBJ whole genome shotgun (WGS) entry which is preliminary data.</text>
</comment>
<keyword evidence="5 10" id="KW-0862">Zinc</keyword>
<feature type="binding site" evidence="10">
    <location>
        <position position="144"/>
    </location>
    <ligand>
        <name>NAD(+)</name>
        <dbReference type="ChEBI" id="CHEBI:57540"/>
    </ligand>
</feature>
<dbReference type="Gene3D" id="3.30.470.30">
    <property type="entry name" value="DNA ligase/mRNA capping enzyme"/>
    <property type="match status" value="1"/>
</dbReference>
<dbReference type="Gene3D" id="2.40.50.140">
    <property type="entry name" value="Nucleic acid-binding proteins"/>
    <property type="match status" value="1"/>
</dbReference>
<keyword evidence="7 10" id="KW-0520">NAD</keyword>
<dbReference type="SUPFAM" id="SSF52113">
    <property type="entry name" value="BRCT domain"/>
    <property type="match status" value="1"/>
</dbReference>
<dbReference type="InterPro" id="IPR036420">
    <property type="entry name" value="BRCT_dom_sf"/>
</dbReference>
<dbReference type="CDD" id="cd17748">
    <property type="entry name" value="BRCT_DNA_ligase_like"/>
    <property type="match status" value="1"/>
</dbReference>
<dbReference type="RefSeq" id="WP_301142746.1">
    <property type="nucleotide sequence ID" value="NZ_JAUHQA010000001.1"/>
</dbReference>
<dbReference type="InterPro" id="IPR013839">
    <property type="entry name" value="DNAligase_adenylation"/>
</dbReference>
<dbReference type="SMART" id="SM00532">
    <property type="entry name" value="LIGANc"/>
    <property type="match status" value="1"/>
</dbReference>
<comment type="similarity">
    <text evidence="10">Belongs to the NAD-dependent DNA ligase family. LigA subfamily.</text>
</comment>
<organism evidence="14 15">
    <name type="scientific">Demequina muriae</name>
    <dbReference type="NCBI Taxonomy" id="3051664"/>
    <lineage>
        <taxon>Bacteria</taxon>
        <taxon>Bacillati</taxon>
        <taxon>Actinomycetota</taxon>
        <taxon>Actinomycetes</taxon>
        <taxon>Micrococcales</taxon>
        <taxon>Demequinaceae</taxon>
        <taxon>Demequina</taxon>
    </lineage>
</organism>
<dbReference type="PROSITE" id="PS01055">
    <property type="entry name" value="DNA_LIGASE_N1"/>
    <property type="match status" value="1"/>
</dbReference>
<reference evidence="14" key="1">
    <citation type="submission" date="2023-06" db="EMBL/GenBank/DDBJ databases">
        <title>Egi l300058.</title>
        <authorList>
            <person name="Gao L."/>
            <person name="Fang B.-Z."/>
            <person name="Li W.-J."/>
        </authorList>
    </citation>
    <scope>NUCLEOTIDE SEQUENCE</scope>
    <source>
        <strain evidence="14">EGI L300058</strain>
    </source>
</reference>
<feature type="binding site" evidence="10">
    <location>
        <position position="121"/>
    </location>
    <ligand>
        <name>NAD(+)</name>
        <dbReference type="ChEBI" id="CHEBI:57540"/>
    </ligand>
</feature>
<accession>A0ABT8GIF6</accession>
<dbReference type="NCBIfam" id="NF005932">
    <property type="entry name" value="PRK07956.1"/>
    <property type="match status" value="1"/>
</dbReference>
<dbReference type="HAMAP" id="MF_01588">
    <property type="entry name" value="DNA_ligase_A"/>
    <property type="match status" value="1"/>
</dbReference>
<evidence type="ECO:0000256" key="7">
    <source>
        <dbReference type="ARBA" id="ARBA00023027"/>
    </source>
</evidence>
<evidence type="ECO:0000313" key="15">
    <source>
        <dbReference type="Proteomes" id="UP001172708"/>
    </source>
</evidence>
<dbReference type="PROSITE" id="PS50172">
    <property type="entry name" value="BRCT"/>
    <property type="match status" value="1"/>
</dbReference>
<dbReference type="InterPro" id="IPR004150">
    <property type="entry name" value="NAD_DNA_ligase_OB"/>
</dbReference>
<evidence type="ECO:0000313" key="14">
    <source>
        <dbReference type="EMBL" id="MDN4481205.1"/>
    </source>
</evidence>
<dbReference type="PANTHER" id="PTHR23389:SF9">
    <property type="entry name" value="DNA LIGASE"/>
    <property type="match status" value="1"/>
</dbReference>
<evidence type="ECO:0000256" key="9">
    <source>
        <dbReference type="ARBA" id="ARBA00034005"/>
    </source>
</evidence>
<dbReference type="InterPro" id="IPR010994">
    <property type="entry name" value="RuvA_2-like"/>
</dbReference>
<dbReference type="Gene3D" id="3.40.50.10190">
    <property type="entry name" value="BRCT domain"/>
    <property type="match status" value="1"/>
</dbReference>
<dbReference type="Gene3D" id="1.10.150.20">
    <property type="entry name" value="5' to 3' exonuclease, C-terminal subdomain"/>
    <property type="match status" value="2"/>
</dbReference>
<evidence type="ECO:0000256" key="6">
    <source>
        <dbReference type="ARBA" id="ARBA00022842"/>
    </source>
</evidence>
<dbReference type="InterPro" id="IPR018239">
    <property type="entry name" value="DNA_ligase_AS"/>
</dbReference>
<dbReference type="Pfam" id="PF01653">
    <property type="entry name" value="DNA_ligase_aden"/>
    <property type="match status" value="1"/>
</dbReference>
<feature type="binding site" evidence="10">
    <location>
        <begin position="42"/>
        <end position="46"/>
    </location>
    <ligand>
        <name>NAD(+)</name>
        <dbReference type="ChEBI" id="CHEBI:57540"/>
    </ligand>
</feature>
<keyword evidence="1 10" id="KW-0436">Ligase</keyword>
<evidence type="ECO:0000256" key="4">
    <source>
        <dbReference type="ARBA" id="ARBA00022763"/>
    </source>
</evidence>
<feature type="binding site" evidence="10">
    <location>
        <position position="303"/>
    </location>
    <ligand>
        <name>NAD(+)</name>
        <dbReference type="ChEBI" id="CHEBI:57540"/>
    </ligand>
</feature>
<dbReference type="Pfam" id="PF12826">
    <property type="entry name" value="HHH_2"/>
    <property type="match status" value="1"/>
</dbReference>
<dbReference type="Gene3D" id="6.20.10.30">
    <property type="match status" value="1"/>
</dbReference>
<gene>
    <name evidence="10 14" type="primary">ligA</name>
    <name evidence="14" type="ORF">QQX02_09745</name>
</gene>
<feature type="domain" description="BRCT" evidence="13">
    <location>
        <begin position="621"/>
        <end position="690"/>
    </location>
</feature>
<dbReference type="GO" id="GO:0003911">
    <property type="term" value="F:DNA ligase (NAD+) activity"/>
    <property type="evidence" value="ECO:0007669"/>
    <property type="project" value="UniProtKB-EC"/>
</dbReference>
<dbReference type="InterPro" id="IPR041663">
    <property type="entry name" value="DisA/LigA_HHH"/>
</dbReference>
<keyword evidence="15" id="KW-1185">Reference proteome</keyword>
<feature type="region of interest" description="Disordered" evidence="12">
    <location>
        <begin position="199"/>
        <end position="220"/>
    </location>
</feature>
<evidence type="ECO:0000256" key="11">
    <source>
        <dbReference type="RuleBase" id="RU000618"/>
    </source>
</evidence>
<dbReference type="Proteomes" id="UP001172708">
    <property type="component" value="Unassembled WGS sequence"/>
</dbReference>
<dbReference type="InterPro" id="IPR001357">
    <property type="entry name" value="BRCT_dom"/>
</dbReference>
<evidence type="ECO:0000256" key="10">
    <source>
        <dbReference type="HAMAP-Rule" id="MF_01588"/>
    </source>
</evidence>
<feature type="binding site" evidence="10">
    <location>
        <position position="446"/>
    </location>
    <ligand>
        <name>Zn(2+)</name>
        <dbReference type="ChEBI" id="CHEBI:29105"/>
    </ligand>
</feature>
<dbReference type="SUPFAM" id="SSF47781">
    <property type="entry name" value="RuvA domain 2-like"/>
    <property type="match status" value="1"/>
</dbReference>
<evidence type="ECO:0000256" key="5">
    <source>
        <dbReference type="ARBA" id="ARBA00022833"/>
    </source>
</evidence>
<keyword evidence="8 10" id="KW-0234">DNA repair</keyword>
<dbReference type="Gene3D" id="1.10.287.610">
    <property type="entry name" value="Helix hairpin bin"/>
    <property type="match status" value="1"/>
</dbReference>
<evidence type="ECO:0000256" key="2">
    <source>
        <dbReference type="ARBA" id="ARBA00022705"/>
    </source>
</evidence>
<feature type="active site" description="N6-AMP-lysine intermediate" evidence="10">
    <location>
        <position position="123"/>
    </location>
</feature>
<dbReference type="EC" id="6.5.1.2" evidence="10 11"/>
<feature type="binding site" evidence="10">
    <location>
        <position position="181"/>
    </location>
    <ligand>
        <name>NAD(+)</name>
        <dbReference type="ChEBI" id="CHEBI:57540"/>
    </ligand>
</feature>
<evidence type="ECO:0000256" key="12">
    <source>
        <dbReference type="SAM" id="MobiDB-lite"/>
    </source>
</evidence>
<feature type="binding site" evidence="10">
    <location>
        <position position="327"/>
    </location>
    <ligand>
        <name>NAD(+)</name>
        <dbReference type="ChEBI" id="CHEBI:57540"/>
    </ligand>
</feature>